<protein>
    <recommendedName>
        <fullName evidence="7">Dolichol phosphate-mannose biosynthesis regulatory protein</fullName>
    </recommendedName>
</protein>
<dbReference type="InterPro" id="IPR009914">
    <property type="entry name" value="DPM2"/>
</dbReference>
<comment type="subunit">
    <text evidence="7">Component of the dolichol-phosphate mannose (DPM) synthase complex.</text>
</comment>
<dbReference type="GO" id="GO:0016757">
    <property type="term" value="F:glycosyltransferase activity"/>
    <property type="evidence" value="ECO:0007669"/>
    <property type="project" value="UniProtKB-KW"/>
</dbReference>
<comment type="pathway">
    <text evidence="7">Protein modification; protein glycosylation.</text>
</comment>
<evidence type="ECO:0000256" key="5">
    <source>
        <dbReference type="ARBA" id="ARBA00022989"/>
    </source>
</evidence>
<dbReference type="PANTHER" id="PTHR15039">
    <property type="entry name" value="DOLICHOL PHOSPHATE-MANNOSE BIOSYNTHESIS REGULATORY PROTEIN"/>
    <property type="match status" value="1"/>
</dbReference>
<dbReference type="STRING" id="5217.A0A4V1M3N9"/>
<evidence type="ECO:0000313" key="8">
    <source>
        <dbReference type="EMBL" id="RXK37527.1"/>
    </source>
</evidence>
<keyword evidence="9" id="KW-1185">Reference proteome</keyword>
<proteinExistence type="inferred from homology"/>
<dbReference type="PANTHER" id="PTHR15039:SF11">
    <property type="entry name" value="DOLICHOL PHOSPHATE-MANNOSE BIOSYNTHESIS REGULATORY PROTEIN"/>
    <property type="match status" value="1"/>
</dbReference>
<comment type="function">
    <text evidence="7">Regulatory subunit of the dolichol-phosphate mannose (DPM) synthase complex; essential for the ER localization.</text>
</comment>
<feature type="transmembrane region" description="Helical" evidence="7">
    <location>
        <begin position="51"/>
        <end position="71"/>
    </location>
</feature>
<evidence type="ECO:0000256" key="4">
    <source>
        <dbReference type="ARBA" id="ARBA00022824"/>
    </source>
</evidence>
<keyword evidence="3 7" id="KW-0812">Transmembrane</keyword>
<gene>
    <name evidence="8" type="ORF">M231_05248</name>
</gene>
<keyword evidence="8" id="KW-0328">Glycosyltransferase</keyword>
<name>A0A4V1M3N9_TREME</name>
<evidence type="ECO:0000256" key="7">
    <source>
        <dbReference type="RuleBase" id="RU365084"/>
    </source>
</evidence>
<accession>A0A4V1M3N9</accession>
<organism evidence="8 9">
    <name type="scientific">Tremella mesenterica</name>
    <name type="common">Jelly fungus</name>
    <dbReference type="NCBI Taxonomy" id="5217"/>
    <lineage>
        <taxon>Eukaryota</taxon>
        <taxon>Fungi</taxon>
        <taxon>Dikarya</taxon>
        <taxon>Basidiomycota</taxon>
        <taxon>Agaricomycotina</taxon>
        <taxon>Tremellomycetes</taxon>
        <taxon>Tremellales</taxon>
        <taxon>Tremellaceae</taxon>
        <taxon>Tremella</taxon>
    </lineage>
</organism>
<dbReference type="GO" id="GO:0005789">
    <property type="term" value="C:endoplasmic reticulum membrane"/>
    <property type="evidence" value="ECO:0007669"/>
    <property type="project" value="UniProtKB-SubCell"/>
</dbReference>
<feature type="transmembrane region" description="Helical" evidence="7">
    <location>
        <begin position="12"/>
        <end position="31"/>
    </location>
</feature>
<evidence type="ECO:0000256" key="1">
    <source>
        <dbReference type="ARBA" id="ARBA00004477"/>
    </source>
</evidence>
<comment type="caution">
    <text evidence="8">The sequence shown here is derived from an EMBL/GenBank/DDBJ whole genome shotgun (WGS) entry which is preliminary data.</text>
</comment>
<dbReference type="AlphaFoldDB" id="A0A4V1M3N9"/>
<dbReference type="Proteomes" id="UP000289152">
    <property type="component" value="Unassembled WGS sequence"/>
</dbReference>
<evidence type="ECO:0000313" key="9">
    <source>
        <dbReference type="Proteomes" id="UP000289152"/>
    </source>
</evidence>
<dbReference type="VEuPathDB" id="FungiDB:TREMEDRAFT_60228"/>
<keyword evidence="4 7" id="KW-0256">Endoplasmic reticulum</keyword>
<reference evidence="8 9" key="1">
    <citation type="submission" date="2016-06" db="EMBL/GenBank/DDBJ databases">
        <title>Evolution of pathogenesis and genome organization in the Tremellales.</title>
        <authorList>
            <person name="Cuomo C."/>
            <person name="Litvintseva A."/>
            <person name="Heitman J."/>
            <person name="Chen Y."/>
            <person name="Sun S."/>
            <person name="Springer D."/>
            <person name="Dromer F."/>
            <person name="Young S."/>
            <person name="Zeng Q."/>
            <person name="Chapman S."/>
            <person name="Gujja S."/>
            <person name="Saif S."/>
            <person name="Birren B."/>
        </authorList>
    </citation>
    <scope>NUCLEOTIDE SEQUENCE [LARGE SCALE GENOMIC DNA]</scope>
    <source>
        <strain evidence="8 9">ATCC 28783</strain>
    </source>
</reference>
<keyword evidence="5 7" id="KW-1133">Transmembrane helix</keyword>
<evidence type="ECO:0000256" key="6">
    <source>
        <dbReference type="ARBA" id="ARBA00023136"/>
    </source>
</evidence>
<keyword evidence="8" id="KW-0808">Transferase</keyword>
<comment type="similarity">
    <text evidence="2 7">Belongs to the DPM2 family.</text>
</comment>
<dbReference type="GO" id="GO:0006506">
    <property type="term" value="P:GPI anchor biosynthetic process"/>
    <property type="evidence" value="ECO:0007669"/>
    <property type="project" value="TreeGrafter"/>
</dbReference>
<dbReference type="GO" id="GO:0033185">
    <property type="term" value="C:dolichol-phosphate-mannose synthase complex"/>
    <property type="evidence" value="ECO:0007669"/>
    <property type="project" value="TreeGrafter"/>
</dbReference>
<keyword evidence="6 7" id="KW-0472">Membrane</keyword>
<dbReference type="UniPathway" id="UPA00378"/>
<dbReference type="EMBL" id="SDIL01000067">
    <property type="protein sequence ID" value="RXK37527.1"/>
    <property type="molecule type" value="Genomic_DNA"/>
</dbReference>
<dbReference type="OrthoDB" id="311279at2759"/>
<sequence>MSDKVLGGGMLLVAGFVFVYYTIWALFLPFIPASSPVQDLFPSREWAVRLPLFLLLTGMSGVGLFFARVTLSEARKKRMRAGKTA</sequence>
<evidence type="ECO:0000256" key="2">
    <source>
        <dbReference type="ARBA" id="ARBA00005478"/>
    </source>
</evidence>
<dbReference type="FunCoup" id="A0A4V1M3N9">
    <property type="interactions" value="38"/>
</dbReference>
<dbReference type="Pfam" id="PF07297">
    <property type="entry name" value="DPM2"/>
    <property type="match status" value="1"/>
</dbReference>
<dbReference type="GO" id="GO:0180047">
    <property type="term" value="P:dolichol phosphate mannose biosynthetic process"/>
    <property type="evidence" value="ECO:0007669"/>
    <property type="project" value="InterPro"/>
</dbReference>
<dbReference type="GO" id="GO:0030234">
    <property type="term" value="F:enzyme regulator activity"/>
    <property type="evidence" value="ECO:0007669"/>
    <property type="project" value="UniProtKB-UniRule"/>
</dbReference>
<dbReference type="InParanoid" id="A0A4V1M3N9"/>
<evidence type="ECO:0000256" key="3">
    <source>
        <dbReference type="ARBA" id="ARBA00022692"/>
    </source>
</evidence>
<comment type="subcellular location">
    <subcellularLocation>
        <location evidence="1 7">Endoplasmic reticulum membrane</location>
        <topology evidence="1 7">Multi-pass membrane protein</topology>
    </subcellularLocation>
</comment>